<dbReference type="EMBL" id="KL142369">
    <property type="protein sequence ID" value="KDR82931.1"/>
    <property type="molecule type" value="Genomic_DNA"/>
</dbReference>
<organism evidence="1 2">
    <name type="scientific">Galerina marginata (strain CBS 339.88)</name>
    <dbReference type="NCBI Taxonomy" id="685588"/>
    <lineage>
        <taxon>Eukaryota</taxon>
        <taxon>Fungi</taxon>
        <taxon>Dikarya</taxon>
        <taxon>Basidiomycota</taxon>
        <taxon>Agaricomycotina</taxon>
        <taxon>Agaricomycetes</taxon>
        <taxon>Agaricomycetidae</taxon>
        <taxon>Agaricales</taxon>
        <taxon>Agaricineae</taxon>
        <taxon>Strophariaceae</taxon>
        <taxon>Galerina</taxon>
    </lineage>
</organism>
<evidence type="ECO:0000313" key="2">
    <source>
        <dbReference type="Proteomes" id="UP000027222"/>
    </source>
</evidence>
<accession>A0A067TII8</accession>
<dbReference type="HOGENOM" id="CLU_2121275_0_0_1"/>
<proteinExistence type="predicted"/>
<gene>
    <name evidence="1" type="ORF">GALMADRAFT_238610</name>
</gene>
<sequence length="114" mass="13125">MHCPKVSRSSFRSQVEVDETATSRVLVKSALSGFPPFRDNSNSRKLFTEVQEVLRSEIVEGALVWMRECGTSYTHRLRSESDKTNKYSRRCVLYGSKDSWYRFPPLHWTTSGSA</sequence>
<dbReference type="Proteomes" id="UP000027222">
    <property type="component" value="Unassembled WGS sequence"/>
</dbReference>
<dbReference type="AlphaFoldDB" id="A0A067TII8"/>
<keyword evidence="2" id="KW-1185">Reference proteome</keyword>
<reference evidence="2" key="1">
    <citation type="journal article" date="2014" name="Proc. Natl. Acad. Sci. U.S.A.">
        <title>Extensive sampling of basidiomycete genomes demonstrates inadequacy of the white-rot/brown-rot paradigm for wood decay fungi.</title>
        <authorList>
            <person name="Riley R."/>
            <person name="Salamov A.A."/>
            <person name="Brown D.W."/>
            <person name="Nagy L.G."/>
            <person name="Floudas D."/>
            <person name="Held B.W."/>
            <person name="Levasseur A."/>
            <person name="Lombard V."/>
            <person name="Morin E."/>
            <person name="Otillar R."/>
            <person name="Lindquist E.A."/>
            <person name="Sun H."/>
            <person name="LaButti K.M."/>
            <person name="Schmutz J."/>
            <person name="Jabbour D."/>
            <person name="Luo H."/>
            <person name="Baker S.E."/>
            <person name="Pisabarro A.G."/>
            <person name="Walton J.D."/>
            <person name="Blanchette R.A."/>
            <person name="Henrissat B."/>
            <person name="Martin F."/>
            <person name="Cullen D."/>
            <person name="Hibbett D.S."/>
            <person name="Grigoriev I.V."/>
        </authorList>
    </citation>
    <scope>NUCLEOTIDE SEQUENCE [LARGE SCALE GENOMIC DNA]</scope>
    <source>
        <strain evidence="2">CBS 339.88</strain>
    </source>
</reference>
<protein>
    <submittedName>
        <fullName evidence="1">Uncharacterized protein</fullName>
    </submittedName>
</protein>
<name>A0A067TII8_GALM3</name>
<evidence type="ECO:0000313" key="1">
    <source>
        <dbReference type="EMBL" id="KDR82931.1"/>
    </source>
</evidence>